<proteinExistence type="predicted"/>
<dbReference type="AlphaFoldDB" id="A0A6P6S4W2"/>
<evidence type="ECO:0000313" key="2">
    <source>
        <dbReference type="RefSeq" id="XP_027060956.1"/>
    </source>
</evidence>
<dbReference type="InterPro" id="IPR006502">
    <property type="entry name" value="PDDEXK-like"/>
</dbReference>
<dbReference type="Proteomes" id="UP001652660">
    <property type="component" value="Chromosome 5e"/>
</dbReference>
<dbReference type="PANTHER" id="PTHR31579:SF58">
    <property type="entry name" value="PLANT-SPECIFIC DOMAIN TIGR01615 FAMILY PROTEIN"/>
    <property type="match status" value="1"/>
</dbReference>
<sequence length="322" mass="36359">MAAINKIQVVSKEMLGQIAAKNGDTNLYEPRDAGEMIFHFFDEVEEFSSGSSSCGSSSTGFDGKEGVYHEVEEEDDEAAAVDTAENSSKAEVAKAFWDSQEELLLSTLRRTTSFELKIRKATKEAIMELNATGVNCVCQKRAVDGCRKCMRKGVCDRLQKGGFSCTICKSKWKSSQGIPAGEHTYMEVVQDTGPKRSELKVIIELNFKSEFMMARGCEEYNRLLERLPDVYVGKTERLKTLTKILCSASKKCMKENKMHMAPWRKHKYMQAKWLGKPEKQPTLILPELHMEIRPSRPKASMLTFDFSDNLKILHPATMIKVL</sequence>
<reference evidence="2" key="2">
    <citation type="submission" date="2025-08" db="UniProtKB">
        <authorList>
            <consortium name="RefSeq"/>
        </authorList>
    </citation>
    <scope>IDENTIFICATION</scope>
    <source>
        <tissue evidence="2">Leaves</tissue>
    </source>
</reference>
<dbReference type="NCBIfam" id="TIGR01615">
    <property type="entry name" value="A_thal_3542"/>
    <property type="match status" value="1"/>
</dbReference>
<dbReference type="PANTHER" id="PTHR31579">
    <property type="entry name" value="OS03G0796600 PROTEIN"/>
    <property type="match status" value="1"/>
</dbReference>
<name>A0A6P6S4W2_COFAR</name>
<gene>
    <name evidence="2" type="primary">LOC113687572</name>
</gene>
<dbReference type="OrthoDB" id="691424at2759"/>
<evidence type="ECO:0000313" key="1">
    <source>
        <dbReference type="Proteomes" id="UP001652660"/>
    </source>
</evidence>
<organism evidence="1 2">
    <name type="scientific">Coffea arabica</name>
    <name type="common">Arabian coffee</name>
    <dbReference type="NCBI Taxonomy" id="13443"/>
    <lineage>
        <taxon>Eukaryota</taxon>
        <taxon>Viridiplantae</taxon>
        <taxon>Streptophyta</taxon>
        <taxon>Embryophyta</taxon>
        <taxon>Tracheophyta</taxon>
        <taxon>Spermatophyta</taxon>
        <taxon>Magnoliopsida</taxon>
        <taxon>eudicotyledons</taxon>
        <taxon>Gunneridae</taxon>
        <taxon>Pentapetalae</taxon>
        <taxon>asterids</taxon>
        <taxon>lamiids</taxon>
        <taxon>Gentianales</taxon>
        <taxon>Rubiaceae</taxon>
        <taxon>Ixoroideae</taxon>
        <taxon>Gardenieae complex</taxon>
        <taxon>Bertiereae - Coffeeae clade</taxon>
        <taxon>Coffeeae</taxon>
        <taxon>Coffea</taxon>
    </lineage>
</organism>
<dbReference type="Pfam" id="PF04720">
    <property type="entry name" value="PDDEXK_6"/>
    <property type="match status" value="1"/>
</dbReference>
<keyword evidence="1" id="KW-1185">Reference proteome</keyword>
<reference evidence="1" key="1">
    <citation type="journal article" date="2025" name="Foods">
        <title>Unveiling the Microbial Signatures of Arabica Coffee Cherries: Insights into Ripeness Specific Diversity, Functional Traits, and Implications for Quality and Safety.</title>
        <authorList>
            <consortium name="RefSeq"/>
            <person name="Tenea G.N."/>
            <person name="Cifuentes V."/>
            <person name="Reyes P."/>
            <person name="Cevallos-Vallejos M."/>
        </authorList>
    </citation>
    <scope>NUCLEOTIDE SEQUENCE [LARGE SCALE GENOMIC DNA]</scope>
</reference>
<dbReference type="GeneID" id="113687572"/>
<accession>A0A6P6S4W2</accession>
<protein>
    <submittedName>
        <fullName evidence="2">Uncharacterized protein</fullName>
    </submittedName>
</protein>
<dbReference type="RefSeq" id="XP_027060956.1">
    <property type="nucleotide sequence ID" value="XM_027205155.2"/>
</dbReference>